<dbReference type="AlphaFoldDB" id="A0A2N1PSL8"/>
<dbReference type="Gene3D" id="2.60.15.10">
    <property type="entry name" value="F0F1 ATP synthase delta/epsilon subunit, N-terminal"/>
    <property type="match status" value="1"/>
</dbReference>
<protein>
    <recommendedName>
        <fullName evidence="2">ATP synthase F1 complex delta/epsilon subunit N-terminal domain-containing protein</fullName>
    </recommendedName>
</protein>
<gene>
    <name evidence="3" type="ORF">CVV64_06085</name>
</gene>
<sequence>MSLLNVDFIVTGTKRTKVTCKRVEAVSKTGEFAVCPSHSPFLAHLIPGRIRLMEESGATRVFETAEGLLQVEDNQVTILTNSIQEFPE</sequence>
<dbReference type="Pfam" id="PF02823">
    <property type="entry name" value="ATP-synt_DE_N"/>
    <property type="match status" value="1"/>
</dbReference>
<dbReference type="InterPro" id="IPR036771">
    <property type="entry name" value="ATPsynth_dsu/esu_N"/>
</dbReference>
<accession>A0A2N1PSL8</accession>
<evidence type="ECO:0000256" key="1">
    <source>
        <dbReference type="ARBA" id="ARBA00023196"/>
    </source>
</evidence>
<name>A0A2N1PSL8_9BACT</name>
<comment type="caution">
    <text evidence="3">The sequence shown here is derived from an EMBL/GenBank/DDBJ whole genome shotgun (WGS) entry which is preliminary data.</text>
</comment>
<dbReference type="SUPFAM" id="SSF51344">
    <property type="entry name" value="Epsilon subunit of F1F0-ATP synthase N-terminal domain"/>
    <property type="match status" value="1"/>
</dbReference>
<proteinExistence type="predicted"/>
<feature type="domain" description="ATP synthase F1 complex delta/epsilon subunit N-terminal" evidence="2">
    <location>
        <begin position="19"/>
        <end position="82"/>
    </location>
</feature>
<evidence type="ECO:0000259" key="2">
    <source>
        <dbReference type="Pfam" id="PF02823"/>
    </source>
</evidence>
<reference evidence="3 4" key="1">
    <citation type="journal article" date="2017" name="ISME J.">
        <title>Potential for microbial H2 and metal transformations associated with novel bacteria and archaea in deep terrestrial subsurface sediments.</title>
        <authorList>
            <person name="Hernsdorf A.W."/>
            <person name="Amano Y."/>
            <person name="Miyakawa K."/>
            <person name="Ise K."/>
            <person name="Suzuki Y."/>
            <person name="Anantharaman K."/>
            <person name="Probst A."/>
            <person name="Burstein D."/>
            <person name="Thomas B.C."/>
            <person name="Banfield J.F."/>
        </authorList>
    </citation>
    <scope>NUCLEOTIDE SEQUENCE [LARGE SCALE GENOMIC DNA]</scope>
    <source>
        <strain evidence="3">HGW-Wallbacteria-1</strain>
    </source>
</reference>
<dbReference type="EMBL" id="PGXC01000003">
    <property type="protein sequence ID" value="PKK91335.1"/>
    <property type="molecule type" value="Genomic_DNA"/>
</dbReference>
<dbReference type="Proteomes" id="UP000233256">
    <property type="component" value="Unassembled WGS sequence"/>
</dbReference>
<organism evidence="3 4">
    <name type="scientific">Candidatus Wallbacteria bacterium HGW-Wallbacteria-1</name>
    <dbReference type="NCBI Taxonomy" id="2013854"/>
    <lineage>
        <taxon>Bacteria</taxon>
        <taxon>Candidatus Walliibacteriota</taxon>
    </lineage>
</organism>
<dbReference type="InterPro" id="IPR020546">
    <property type="entry name" value="ATP_synth_F1_dsu/esu_N"/>
</dbReference>
<dbReference type="GO" id="GO:0015986">
    <property type="term" value="P:proton motive force-driven ATP synthesis"/>
    <property type="evidence" value="ECO:0007669"/>
    <property type="project" value="InterPro"/>
</dbReference>
<keyword evidence="1" id="KW-0066">ATP synthesis</keyword>
<evidence type="ECO:0000313" key="4">
    <source>
        <dbReference type="Proteomes" id="UP000233256"/>
    </source>
</evidence>
<evidence type="ECO:0000313" key="3">
    <source>
        <dbReference type="EMBL" id="PKK91335.1"/>
    </source>
</evidence>
<dbReference type="GO" id="GO:0045259">
    <property type="term" value="C:proton-transporting ATP synthase complex"/>
    <property type="evidence" value="ECO:0007669"/>
    <property type="project" value="UniProtKB-KW"/>
</dbReference>
<keyword evidence="1" id="KW-0139">CF(1)</keyword>